<accession>A0A9X3R0P7</accession>
<organism evidence="1 2">
    <name type="scientific">Agrobacterium salinitolerans</name>
    <dbReference type="NCBI Taxonomy" id="1183413"/>
    <lineage>
        <taxon>Bacteria</taxon>
        <taxon>Pseudomonadati</taxon>
        <taxon>Pseudomonadota</taxon>
        <taxon>Alphaproteobacteria</taxon>
        <taxon>Hyphomicrobiales</taxon>
        <taxon>Rhizobiaceae</taxon>
        <taxon>Rhizobium/Agrobacterium group</taxon>
        <taxon>Agrobacterium</taxon>
    </lineage>
</organism>
<evidence type="ECO:0000313" key="1">
    <source>
        <dbReference type="EMBL" id="MCZ7939233.1"/>
    </source>
</evidence>
<dbReference type="EMBL" id="JAPZLR010000011">
    <property type="protein sequence ID" value="MCZ7939233.1"/>
    <property type="molecule type" value="Genomic_DNA"/>
</dbReference>
<dbReference type="Proteomes" id="UP001151018">
    <property type="component" value="Unassembled WGS sequence"/>
</dbReference>
<gene>
    <name evidence="1" type="ORF">O9X88_16915</name>
</gene>
<comment type="caution">
    <text evidence="1">The sequence shown here is derived from an EMBL/GenBank/DDBJ whole genome shotgun (WGS) entry which is preliminary data.</text>
</comment>
<proteinExistence type="predicted"/>
<reference evidence="1" key="1">
    <citation type="submission" date="2022-12" db="EMBL/GenBank/DDBJ databases">
        <title>Draft genome sequences of 22 rhizogenic Agrobacterium biovar 1 strains, the causative agent of hairy root disease.</title>
        <authorList>
            <person name="Kim N."/>
            <person name="Vargas P."/>
            <person name="Rediers H."/>
        </authorList>
    </citation>
    <scope>NUCLEOTIDE SEQUENCE</scope>
    <source>
        <strain evidence="1">ST15.13.006</strain>
    </source>
</reference>
<sequence>MTPILGLIEKAGDARAGRMSDFDTIEADAQSMSPFYAIEDTLPAYSPNDHTSSCPQ</sequence>
<name>A0A9X3R0P7_9HYPH</name>
<evidence type="ECO:0000313" key="2">
    <source>
        <dbReference type="Proteomes" id="UP001151018"/>
    </source>
</evidence>
<dbReference type="RefSeq" id="WP_161596378.1">
    <property type="nucleotide sequence ID" value="NZ_JAPZLR010000011.1"/>
</dbReference>
<dbReference type="AlphaFoldDB" id="A0A9X3R0P7"/>
<protein>
    <submittedName>
        <fullName evidence="1">Uncharacterized protein</fullName>
    </submittedName>
</protein>